<dbReference type="PANTHER" id="PTHR34966">
    <property type="entry name" value="OSJNBA0043L24.15 PROTEIN"/>
    <property type="match status" value="1"/>
</dbReference>
<proteinExistence type="predicted"/>
<sequence>MAGGGNFVHRVVSYVANELIVNGLANSPRFQRFAVRTSKKLEDCSDQKKKEIAEQLKDASKNLRIGFGVLGSAIISVYLGATASLNTYNFFAIQGILQSTVDLHFIRRWLIPLCVVWFGQTELGWTWVRFCPYLGRAYPDGISVLGLVCNLVLQLWRCLRLMPVVPKSDVVKLTICAKEKLFLGADATTFFTELMELFMFMGVKCLNHIRLGNNRHESEAPPWLQNPVAYKVGDRDVIRVCPTKIRAESYPCPTLQRRRRTIP</sequence>
<reference evidence="2" key="2">
    <citation type="journal article" date="2024" name="Plant">
        <title>Genomic evolution and insights into agronomic trait innovations of Sesamum species.</title>
        <authorList>
            <person name="Miao H."/>
            <person name="Wang L."/>
            <person name="Qu L."/>
            <person name="Liu H."/>
            <person name="Sun Y."/>
            <person name="Le M."/>
            <person name="Wang Q."/>
            <person name="Wei S."/>
            <person name="Zheng Y."/>
            <person name="Lin W."/>
            <person name="Duan Y."/>
            <person name="Cao H."/>
            <person name="Xiong S."/>
            <person name="Wang X."/>
            <person name="Wei L."/>
            <person name="Li C."/>
            <person name="Ma Q."/>
            <person name="Ju M."/>
            <person name="Zhao R."/>
            <person name="Li G."/>
            <person name="Mu C."/>
            <person name="Tian Q."/>
            <person name="Mei H."/>
            <person name="Zhang T."/>
            <person name="Gao T."/>
            <person name="Zhang H."/>
        </authorList>
    </citation>
    <scope>NUCLEOTIDE SEQUENCE</scope>
    <source>
        <strain evidence="2">3651</strain>
    </source>
</reference>
<organism evidence="2 3">
    <name type="scientific">Sesamum alatum</name>
    <dbReference type="NCBI Taxonomy" id="300844"/>
    <lineage>
        <taxon>Eukaryota</taxon>
        <taxon>Viridiplantae</taxon>
        <taxon>Streptophyta</taxon>
        <taxon>Embryophyta</taxon>
        <taxon>Tracheophyta</taxon>
        <taxon>Spermatophyta</taxon>
        <taxon>Magnoliopsida</taxon>
        <taxon>eudicotyledons</taxon>
        <taxon>Gunneridae</taxon>
        <taxon>Pentapetalae</taxon>
        <taxon>asterids</taxon>
        <taxon>lamiids</taxon>
        <taxon>Lamiales</taxon>
        <taxon>Pedaliaceae</taxon>
        <taxon>Sesamum</taxon>
    </lineage>
</organism>
<accession>A0AAE1XWP3</accession>
<dbReference type="Proteomes" id="UP001293254">
    <property type="component" value="Unassembled WGS sequence"/>
</dbReference>
<keyword evidence="1" id="KW-0472">Membrane</keyword>
<gene>
    <name evidence="2" type="ORF">Salat_2303100</name>
</gene>
<evidence type="ECO:0000256" key="1">
    <source>
        <dbReference type="SAM" id="Phobius"/>
    </source>
</evidence>
<keyword evidence="3" id="KW-1185">Reference proteome</keyword>
<dbReference type="AlphaFoldDB" id="A0AAE1XWP3"/>
<evidence type="ECO:0000313" key="3">
    <source>
        <dbReference type="Proteomes" id="UP001293254"/>
    </source>
</evidence>
<dbReference type="PANTHER" id="PTHR34966:SF1">
    <property type="entry name" value="OS04G0508100 PROTEIN"/>
    <property type="match status" value="1"/>
</dbReference>
<keyword evidence="1" id="KW-1133">Transmembrane helix</keyword>
<keyword evidence="1" id="KW-0812">Transmembrane</keyword>
<name>A0AAE1XWP3_9LAMI</name>
<protein>
    <submittedName>
        <fullName evidence="2">Uncharacterized protein</fullName>
    </submittedName>
</protein>
<evidence type="ECO:0000313" key="2">
    <source>
        <dbReference type="EMBL" id="KAK4418903.1"/>
    </source>
</evidence>
<comment type="caution">
    <text evidence="2">The sequence shown here is derived from an EMBL/GenBank/DDBJ whole genome shotgun (WGS) entry which is preliminary data.</text>
</comment>
<reference evidence="2" key="1">
    <citation type="submission" date="2020-06" db="EMBL/GenBank/DDBJ databases">
        <authorList>
            <person name="Li T."/>
            <person name="Hu X."/>
            <person name="Zhang T."/>
            <person name="Song X."/>
            <person name="Zhang H."/>
            <person name="Dai N."/>
            <person name="Sheng W."/>
            <person name="Hou X."/>
            <person name="Wei L."/>
        </authorList>
    </citation>
    <scope>NUCLEOTIDE SEQUENCE</scope>
    <source>
        <strain evidence="2">3651</strain>
        <tissue evidence="2">Leaf</tissue>
    </source>
</reference>
<feature type="transmembrane region" description="Helical" evidence="1">
    <location>
        <begin position="65"/>
        <end position="88"/>
    </location>
</feature>
<dbReference type="EMBL" id="JACGWO010000009">
    <property type="protein sequence ID" value="KAK4418903.1"/>
    <property type="molecule type" value="Genomic_DNA"/>
</dbReference>